<dbReference type="Gene3D" id="3.80.10.10">
    <property type="entry name" value="Ribonuclease Inhibitor"/>
    <property type="match status" value="5"/>
</dbReference>
<evidence type="ECO:0000256" key="4">
    <source>
        <dbReference type="ARBA" id="ARBA00022614"/>
    </source>
</evidence>
<evidence type="ECO:0000256" key="8">
    <source>
        <dbReference type="ARBA" id="ARBA00022989"/>
    </source>
</evidence>
<keyword evidence="8" id="KW-1133">Transmembrane helix</keyword>
<dbReference type="InterPro" id="IPR013210">
    <property type="entry name" value="LRR_N_plant-typ"/>
</dbReference>
<comment type="caution">
    <text evidence="14">The sequence shown here is derived from an EMBL/GenBank/DDBJ whole genome shotgun (WGS) entry which is preliminary data.</text>
</comment>
<evidence type="ECO:0000259" key="13">
    <source>
        <dbReference type="Pfam" id="PF08263"/>
    </source>
</evidence>
<dbReference type="Pfam" id="PF08263">
    <property type="entry name" value="LRRNT_2"/>
    <property type="match status" value="1"/>
</dbReference>
<name>A0AAN9S4G4_PSOTE</name>
<evidence type="ECO:0000256" key="11">
    <source>
        <dbReference type="ARBA" id="ARBA00023180"/>
    </source>
</evidence>
<proteinExistence type="inferred from homology"/>
<evidence type="ECO:0000256" key="12">
    <source>
        <dbReference type="SAM" id="SignalP"/>
    </source>
</evidence>
<evidence type="ECO:0000313" key="15">
    <source>
        <dbReference type="Proteomes" id="UP001386955"/>
    </source>
</evidence>
<dbReference type="Pfam" id="PF00560">
    <property type="entry name" value="LRR_1"/>
    <property type="match status" value="9"/>
</dbReference>
<reference evidence="14 15" key="1">
    <citation type="submission" date="2024-01" db="EMBL/GenBank/DDBJ databases">
        <title>The genomes of 5 underutilized Papilionoideae crops provide insights into root nodulation and disease resistanc.</title>
        <authorList>
            <person name="Jiang F."/>
        </authorList>
    </citation>
    <scope>NUCLEOTIDE SEQUENCE [LARGE SCALE GENOMIC DNA]</scope>
    <source>
        <strain evidence="14">DUOXIRENSHENG_FW03</strain>
        <tissue evidence="14">Leaves</tissue>
    </source>
</reference>
<keyword evidence="15" id="KW-1185">Reference proteome</keyword>
<keyword evidence="9" id="KW-0472">Membrane</keyword>
<dbReference type="GO" id="GO:0005886">
    <property type="term" value="C:plasma membrane"/>
    <property type="evidence" value="ECO:0007669"/>
    <property type="project" value="UniProtKB-SubCell"/>
</dbReference>
<organism evidence="14 15">
    <name type="scientific">Psophocarpus tetragonolobus</name>
    <name type="common">Winged bean</name>
    <name type="synonym">Dolichos tetragonolobus</name>
    <dbReference type="NCBI Taxonomy" id="3891"/>
    <lineage>
        <taxon>Eukaryota</taxon>
        <taxon>Viridiplantae</taxon>
        <taxon>Streptophyta</taxon>
        <taxon>Embryophyta</taxon>
        <taxon>Tracheophyta</taxon>
        <taxon>Spermatophyta</taxon>
        <taxon>Magnoliopsida</taxon>
        <taxon>eudicotyledons</taxon>
        <taxon>Gunneridae</taxon>
        <taxon>Pentapetalae</taxon>
        <taxon>rosids</taxon>
        <taxon>fabids</taxon>
        <taxon>Fabales</taxon>
        <taxon>Fabaceae</taxon>
        <taxon>Papilionoideae</taxon>
        <taxon>50 kb inversion clade</taxon>
        <taxon>NPAAA clade</taxon>
        <taxon>indigoferoid/millettioid clade</taxon>
        <taxon>Phaseoleae</taxon>
        <taxon>Psophocarpus</taxon>
    </lineage>
</organism>
<evidence type="ECO:0000256" key="5">
    <source>
        <dbReference type="ARBA" id="ARBA00022692"/>
    </source>
</evidence>
<dbReference type="Proteomes" id="UP001386955">
    <property type="component" value="Unassembled WGS sequence"/>
</dbReference>
<keyword evidence="4" id="KW-0433">Leucine-rich repeat</keyword>
<protein>
    <recommendedName>
        <fullName evidence="13">Leucine-rich repeat-containing N-terminal plant-type domain-containing protein</fullName>
    </recommendedName>
</protein>
<keyword evidence="3" id="KW-1003">Cell membrane</keyword>
<dbReference type="InterPro" id="IPR032675">
    <property type="entry name" value="LRR_dom_sf"/>
</dbReference>
<dbReference type="InterPro" id="IPR003591">
    <property type="entry name" value="Leu-rich_rpt_typical-subtyp"/>
</dbReference>
<gene>
    <name evidence="14" type="ORF">VNO78_24242</name>
</gene>
<keyword evidence="7" id="KW-0677">Repeat</keyword>
<evidence type="ECO:0000256" key="10">
    <source>
        <dbReference type="ARBA" id="ARBA00023170"/>
    </source>
</evidence>
<feature type="chain" id="PRO_5042985560" description="Leucine-rich repeat-containing N-terminal plant-type domain-containing protein" evidence="12">
    <location>
        <begin position="26"/>
        <end position="626"/>
    </location>
</feature>
<dbReference type="EMBL" id="JAYMYS010000006">
    <property type="protein sequence ID" value="KAK7389335.1"/>
    <property type="molecule type" value="Genomic_DNA"/>
</dbReference>
<comment type="subcellular location">
    <subcellularLocation>
        <location evidence="1">Cell membrane</location>
        <topology evidence="1">Single-pass type I membrane protein</topology>
    </subcellularLocation>
</comment>
<evidence type="ECO:0000256" key="7">
    <source>
        <dbReference type="ARBA" id="ARBA00022737"/>
    </source>
</evidence>
<dbReference type="SUPFAM" id="SSF52058">
    <property type="entry name" value="L domain-like"/>
    <property type="match status" value="2"/>
</dbReference>
<dbReference type="SMART" id="SM00369">
    <property type="entry name" value="LRR_TYP"/>
    <property type="match status" value="7"/>
</dbReference>
<evidence type="ECO:0000256" key="9">
    <source>
        <dbReference type="ARBA" id="ARBA00023136"/>
    </source>
</evidence>
<dbReference type="InterPro" id="IPR001611">
    <property type="entry name" value="Leu-rich_rpt"/>
</dbReference>
<dbReference type="PANTHER" id="PTHR48052">
    <property type="entry name" value="UNNAMED PRODUCT"/>
    <property type="match status" value="1"/>
</dbReference>
<evidence type="ECO:0000256" key="6">
    <source>
        <dbReference type="ARBA" id="ARBA00022729"/>
    </source>
</evidence>
<sequence length="626" mass="69893">MKLHVALLPFFISICFINMSVNINAKSLCHEREQLLLLNMKHNLIFNTAKSQKLVYWNQSGDCCQWNGVACNKGRVIGLDLSDEFISGGLDNSSLYNLLYLQNLNLAHNSIHSLIPSKFGLLKNLRYLNLSNAGFQGQIPVEIGQLTKLSTLDLSTSFISQHRLKLQKPNIGMLLQNLTELEDLYLDGVMVSAIGKEWCYAISSLHKLQVLSMSSCNLSGPIDSSLSKLQLLSIVKLSLNNMSSPVPESLVNLSSLTTLQLRSCALTDVFPKGIFQIEKLMVLDVSDNQDLGGSLPNFPQDGYLQILNVSNTNFSGQLPGTISNLKQLSTLDLSNCQFDGTLPISLSRLTELVHLDLSFNNFSGPLPSLNKSRNLKYLSLFQNGFRGQITSTHWKGLLNLISINLGDNFFNGNVPATLFTLPFLQDLILAHNDFDGVLDEFQNASFSTLKFIDLSNNKLQGPIPMSFLHLRNLQYLHLSSNQFNGTIRLDMFQKLQNLLILGLSYNNLSVDGTFNDDHGLPSFPSLKNLYLGSCKLRQIPAFLRSQSQLVGLDLSNNQIQGMIPNWIWRFDNMLNMNLSNNFLTGMEGSFENLSCNAWMVDLHSNQLRASIPSFIRGAVHLDFSNK</sequence>
<evidence type="ECO:0000256" key="1">
    <source>
        <dbReference type="ARBA" id="ARBA00004251"/>
    </source>
</evidence>
<dbReference type="PANTHER" id="PTHR48052:SF8">
    <property type="entry name" value="LRR RECEPTOR-LIKE SERINE_THREONINE-PROTEIN KINASE FLS2"/>
    <property type="match status" value="1"/>
</dbReference>
<keyword evidence="10" id="KW-0675">Receptor</keyword>
<feature type="domain" description="Leucine-rich repeat-containing N-terminal plant-type" evidence="13">
    <location>
        <begin position="33"/>
        <end position="72"/>
    </location>
</feature>
<evidence type="ECO:0000256" key="3">
    <source>
        <dbReference type="ARBA" id="ARBA00022475"/>
    </source>
</evidence>
<evidence type="ECO:0000313" key="14">
    <source>
        <dbReference type="EMBL" id="KAK7389335.1"/>
    </source>
</evidence>
<keyword evidence="5" id="KW-0812">Transmembrane</keyword>
<comment type="similarity">
    <text evidence="2">Belongs to the RLP family.</text>
</comment>
<keyword evidence="6 12" id="KW-0732">Signal</keyword>
<keyword evidence="11" id="KW-0325">Glycoprotein</keyword>
<feature type="signal peptide" evidence="12">
    <location>
        <begin position="1"/>
        <end position="25"/>
    </location>
</feature>
<accession>A0AAN9S4G4</accession>
<evidence type="ECO:0000256" key="2">
    <source>
        <dbReference type="ARBA" id="ARBA00009592"/>
    </source>
</evidence>
<dbReference type="FunFam" id="3.80.10.10:FF:000041">
    <property type="entry name" value="LRR receptor-like serine/threonine-protein kinase ERECTA"/>
    <property type="match status" value="1"/>
</dbReference>
<dbReference type="AlphaFoldDB" id="A0AAN9S4G4"/>